<organism evidence="8 9">
    <name type="scientific">Owenia fusiformis</name>
    <name type="common">Polychaete worm</name>
    <dbReference type="NCBI Taxonomy" id="6347"/>
    <lineage>
        <taxon>Eukaryota</taxon>
        <taxon>Metazoa</taxon>
        <taxon>Spiralia</taxon>
        <taxon>Lophotrochozoa</taxon>
        <taxon>Annelida</taxon>
        <taxon>Polychaeta</taxon>
        <taxon>Sedentaria</taxon>
        <taxon>Canalipalpata</taxon>
        <taxon>Sabellida</taxon>
        <taxon>Oweniida</taxon>
        <taxon>Oweniidae</taxon>
        <taxon>Owenia</taxon>
    </lineage>
</organism>
<proteinExistence type="predicted"/>
<keyword evidence="3" id="KW-0677">Repeat</keyword>
<evidence type="ECO:0000256" key="5">
    <source>
        <dbReference type="ARBA" id="ARBA00022833"/>
    </source>
</evidence>
<keyword evidence="2" id="KW-0479">Metal-binding</keyword>
<dbReference type="InterPro" id="IPR000210">
    <property type="entry name" value="BTB/POZ_dom"/>
</dbReference>
<feature type="compositionally biased region" description="Basic and acidic residues" evidence="7">
    <location>
        <begin position="437"/>
        <end position="451"/>
    </location>
</feature>
<evidence type="ECO:0000256" key="4">
    <source>
        <dbReference type="ARBA" id="ARBA00022771"/>
    </source>
</evidence>
<feature type="region of interest" description="Disordered" evidence="7">
    <location>
        <begin position="194"/>
        <end position="222"/>
    </location>
</feature>
<dbReference type="SMART" id="SM00355">
    <property type="entry name" value="ZnF_C2H2"/>
    <property type="match status" value="9"/>
</dbReference>
<sequence length="998" mass="113685">MSHNGKLHSLSNFDFRSRIVELRKDKKLCDITIQLSDNSQLTAHKAIVYTFCKTAEVLCSDNTIVIPMPDISIEVLQHVLSFIYGEMIIVEDNYIGAVDILAHYLGVDDLIRVIAPFSHEIKEEPPDCLNHNEEKPIFHATIFNDIGSDFHDSQDIANGEQLNSVALTDSREAHPVLASSSAENDGILATETQMWIESRPKAGPRSKRNKKKDGNKDDDLAPVVKLPRLKKLSEPLVELKNITSRFPQLLEGGTIRVSDIEIEHEPQVSNESINDDGTRDDINNYESDPDGDNYDDYDYNMTLEPCEPLNEADTAKVGTLSADVKPLVQESISTSASINTPSSKQTQPIKQKKKANEPPTRTRYDTRRSNHGELSPGLIQIVASPKKRSRVRLPLTEEEKKRKNLLRRVTTRKEKDYEWMPRSVIKEKKRRQKFNALKREGQIEMDEKFDNQDTNGISDDEEEELDLLYSESEESDDDNDPEELVVETKPSSLHQEMRLLKCTRADHINVGKKVFCLYCSQGFTSKSSWEEHIAKSHPESGIELLHQDNMICDTCKSKFKTKYKYLYHKLSCTPETYRMAHYCKVCDKTVASLSGHVKMKHGEKKKRCRVSSCKMMFALQSSLNQHMKTVHAETDDLTVCEICGLSYTKYSSQSSHHEELLPDLIEDVATPKKRFKKTITEENKKKRRKRLLKINRFSGAGLFCVYCPDRFIDRATRDEHIAEVHPESGIEFLNKESLKCEICGAMYKTKYKYLYHKLSCTPDTYKKAHFCSLCNKTFVNLTVHVKTVHDVKTMQCKKAMCRSMFASKGALNEHMRTVHNENPIICEICGSDFKAVSAYRGHMLRSHAKEEDLKYVCTVCGSRTIVHERKNPSVCKLCGLVCSNTANRQKHWVRIHKTKRVENPDDLSDMKTKPFVYAKETTIIDRDDHRIFIDINNPYIHAIDPPRNALKFNQPYVGIKKDLDEPSSVITVPTIKSSAINNGAVAGLQPTTNTGAGN</sequence>
<feature type="region of interest" description="Disordered" evidence="7">
    <location>
        <begin position="436"/>
        <end position="490"/>
    </location>
</feature>
<evidence type="ECO:0000256" key="7">
    <source>
        <dbReference type="SAM" id="MobiDB-lite"/>
    </source>
</evidence>
<dbReference type="Pfam" id="PF00651">
    <property type="entry name" value="BTB"/>
    <property type="match status" value="1"/>
</dbReference>
<feature type="compositionally biased region" description="Acidic residues" evidence="7">
    <location>
        <begin position="458"/>
        <end position="485"/>
    </location>
</feature>
<dbReference type="SUPFAM" id="SSF54695">
    <property type="entry name" value="POZ domain"/>
    <property type="match status" value="1"/>
</dbReference>
<feature type="region of interest" description="Disordered" evidence="7">
    <location>
        <begin position="261"/>
        <end position="298"/>
    </location>
</feature>
<protein>
    <submittedName>
        <fullName evidence="8">Uncharacterized protein</fullName>
    </submittedName>
</protein>
<dbReference type="AlphaFoldDB" id="A0A8J1U5B7"/>
<dbReference type="InterPro" id="IPR036236">
    <property type="entry name" value="Znf_C2H2_sf"/>
</dbReference>
<dbReference type="GO" id="GO:0005634">
    <property type="term" value="C:nucleus"/>
    <property type="evidence" value="ECO:0007669"/>
    <property type="project" value="UniProtKB-SubCell"/>
</dbReference>
<feature type="compositionally biased region" description="Basic and acidic residues" evidence="7">
    <location>
        <begin position="354"/>
        <end position="371"/>
    </location>
</feature>
<accession>A0A8J1U5B7</accession>
<evidence type="ECO:0000313" key="9">
    <source>
        <dbReference type="Proteomes" id="UP000749559"/>
    </source>
</evidence>
<dbReference type="PROSITE" id="PS50157">
    <property type="entry name" value="ZINC_FINGER_C2H2_2"/>
    <property type="match status" value="3"/>
</dbReference>
<evidence type="ECO:0000256" key="6">
    <source>
        <dbReference type="ARBA" id="ARBA00023242"/>
    </source>
</evidence>
<dbReference type="GO" id="GO:0008270">
    <property type="term" value="F:zinc ion binding"/>
    <property type="evidence" value="ECO:0007669"/>
    <property type="project" value="UniProtKB-KW"/>
</dbReference>
<dbReference type="InterPro" id="IPR011333">
    <property type="entry name" value="SKP1/BTB/POZ_sf"/>
</dbReference>
<dbReference type="Gene3D" id="3.30.160.60">
    <property type="entry name" value="Classic Zinc Finger"/>
    <property type="match status" value="3"/>
</dbReference>
<feature type="region of interest" description="Disordered" evidence="7">
    <location>
        <begin position="333"/>
        <end position="372"/>
    </location>
</feature>
<comment type="subcellular location">
    <subcellularLocation>
        <location evidence="1">Nucleus</location>
    </subcellularLocation>
</comment>
<evidence type="ECO:0000256" key="2">
    <source>
        <dbReference type="ARBA" id="ARBA00022723"/>
    </source>
</evidence>
<keyword evidence="5" id="KW-0862">Zinc</keyword>
<dbReference type="SMART" id="SM00225">
    <property type="entry name" value="BTB"/>
    <property type="match status" value="1"/>
</dbReference>
<feature type="compositionally biased region" description="Basic residues" evidence="7">
    <location>
        <begin position="202"/>
        <end position="211"/>
    </location>
</feature>
<dbReference type="PROSITE" id="PS50097">
    <property type="entry name" value="BTB"/>
    <property type="match status" value="1"/>
</dbReference>
<dbReference type="Gene3D" id="3.30.710.10">
    <property type="entry name" value="Potassium Channel Kv1.1, Chain A"/>
    <property type="match status" value="1"/>
</dbReference>
<evidence type="ECO:0000313" key="8">
    <source>
        <dbReference type="EMBL" id="CAH1792216.1"/>
    </source>
</evidence>
<dbReference type="EMBL" id="CAIIXF020000008">
    <property type="protein sequence ID" value="CAH1792216.1"/>
    <property type="molecule type" value="Genomic_DNA"/>
</dbReference>
<keyword evidence="9" id="KW-1185">Reference proteome</keyword>
<dbReference type="PANTHER" id="PTHR24394">
    <property type="entry name" value="ZINC FINGER PROTEIN"/>
    <property type="match status" value="1"/>
</dbReference>
<name>A0A8J1U5B7_OWEFU</name>
<comment type="caution">
    <text evidence="8">The sequence shown here is derived from an EMBL/GenBank/DDBJ whole genome shotgun (WGS) entry which is preliminary data.</text>
</comment>
<dbReference type="PANTHER" id="PTHR24394:SF29">
    <property type="entry name" value="MYONEURIN"/>
    <property type="match status" value="1"/>
</dbReference>
<feature type="compositionally biased region" description="Acidic residues" evidence="7">
    <location>
        <begin position="287"/>
        <end position="298"/>
    </location>
</feature>
<dbReference type="Proteomes" id="UP000749559">
    <property type="component" value="Unassembled WGS sequence"/>
</dbReference>
<keyword evidence="4" id="KW-0863">Zinc-finger</keyword>
<dbReference type="CDD" id="cd18186">
    <property type="entry name" value="BTB_POZ_ZBTB_KLHL-like"/>
    <property type="match status" value="1"/>
</dbReference>
<dbReference type="PROSITE" id="PS00028">
    <property type="entry name" value="ZINC_FINGER_C2H2_1"/>
    <property type="match status" value="5"/>
</dbReference>
<evidence type="ECO:0000256" key="1">
    <source>
        <dbReference type="ARBA" id="ARBA00004123"/>
    </source>
</evidence>
<dbReference type="SUPFAM" id="SSF57667">
    <property type="entry name" value="beta-beta-alpha zinc fingers"/>
    <property type="match status" value="2"/>
</dbReference>
<keyword evidence="6" id="KW-0539">Nucleus</keyword>
<evidence type="ECO:0000256" key="3">
    <source>
        <dbReference type="ARBA" id="ARBA00022737"/>
    </source>
</evidence>
<dbReference type="GO" id="GO:0000981">
    <property type="term" value="F:DNA-binding transcription factor activity, RNA polymerase II-specific"/>
    <property type="evidence" value="ECO:0007669"/>
    <property type="project" value="TreeGrafter"/>
</dbReference>
<feature type="compositionally biased region" description="Polar residues" evidence="7">
    <location>
        <begin position="333"/>
        <end position="349"/>
    </location>
</feature>
<dbReference type="InterPro" id="IPR013087">
    <property type="entry name" value="Znf_C2H2_type"/>
</dbReference>
<gene>
    <name evidence="8" type="ORF">OFUS_LOCUS17220</name>
</gene>
<dbReference type="OrthoDB" id="6161988at2759"/>
<reference evidence="8" key="1">
    <citation type="submission" date="2022-03" db="EMBL/GenBank/DDBJ databases">
        <authorList>
            <person name="Martin C."/>
        </authorList>
    </citation>
    <scope>NUCLEOTIDE SEQUENCE</scope>
</reference>